<comment type="caution">
    <text evidence="13">The sequence shown here is derived from an EMBL/GenBank/DDBJ whole genome shotgun (WGS) entry which is preliminary data.</text>
</comment>
<comment type="catalytic activity">
    <reaction evidence="1">
        <text>Hydrolyzes single-stranded DNA or mismatched double-stranded DNA and polynucleotides, releasing free uracil.</text>
        <dbReference type="EC" id="3.2.2.27"/>
    </reaction>
</comment>
<evidence type="ECO:0000313" key="14">
    <source>
        <dbReference type="Proteomes" id="UP000229847"/>
    </source>
</evidence>
<keyword evidence="6" id="KW-0479">Metal-binding</keyword>
<keyword evidence="9" id="KW-0408">Iron</keyword>
<evidence type="ECO:0000256" key="11">
    <source>
        <dbReference type="ARBA" id="ARBA00023204"/>
    </source>
</evidence>
<dbReference type="InterPro" id="IPR005273">
    <property type="entry name" value="Ura-DNA_glyco_family4"/>
</dbReference>
<feature type="domain" description="Uracil-DNA glycosylase-like" evidence="12">
    <location>
        <begin position="31"/>
        <end position="180"/>
    </location>
</feature>
<keyword evidence="5" id="KW-0004">4Fe-4S</keyword>
<dbReference type="GO" id="GO:0051539">
    <property type="term" value="F:4 iron, 4 sulfur cluster binding"/>
    <property type="evidence" value="ECO:0007669"/>
    <property type="project" value="UniProtKB-KW"/>
</dbReference>
<evidence type="ECO:0000256" key="6">
    <source>
        <dbReference type="ARBA" id="ARBA00022723"/>
    </source>
</evidence>
<evidence type="ECO:0000256" key="9">
    <source>
        <dbReference type="ARBA" id="ARBA00023004"/>
    </source>
</evidence>
<keyword evidence="8" id="KW-0378">Hydrolase</keyword>
<evidence type="ECO:0000259" key="12">
    <source>
        <dbReference type="SMART" id="SM00986"/>
    </source>
</evidence>
<keyword evidence="7" id="KW-0227">DNA damage</keyword>
<organism evidence="13 14">
    <name type="scientific">Candidatus Woesebacteria bacterium CG22_combo_CG10-13_8_21_14_all_39_10</name>
    <dbReference type="NCBI Taxonomy" id="1975059"/>
    <lineage>
        <taxon>Bacteria</taxon>
        <taxon>Candidatus Woeseibacteriota</taxon>
    </lineage>
</organism>
<dbReference type="InterPro" id="IPR036895">
    <property type="entry name" value="Uracil-DNA_glycosylase-like_sf"/>
</dbReference>
<dbReference type="EMBL" id="PCSW01000082">
    <property type="protein sequence ID" value="PIP57514.1"/>
    <property type="molecule type" value="Genomic_DNA"/>
</dbReference>
<dbReference type="GO" id="GO:0004844">
    <property type="term" value="F:uracil DNA N-glycosylase activity"/>
    <property type="evidence" value="ECO:0007669"/>
    <property type="project" value="UniProtKB-EC"/>
</dbReference>
<dbReference type="SUPFAM" id="SSF52141">
    <property type="entry name" value="Uracil-DNA glycosylase-like"/>
    <property type="match status" value="1"/>
</dbReference>
<dbReference type="CDD" id="cd10030">
    <property type="entry name" value="UDG-F4_TTUDGA_SPO1dp_like"/>
    <property type="match status" value="1"/>
</dbReference>
<dbReference type="Pfam" id="PF03167">
    <property type="entry name" value="UDG"/>
    <property type="match status" value="1"/>
</dbReference>
<protein>
    <recommendedName>
        <fullName evidence="4">Type-4 uracil-DNA glycosylase</fullName>
        <ecNumber evidence="3">3.2.2.27</ecNumber>
    </recommendedName>
</protein>
<dbReference type="GO" id="GO:0046872">
    <property type="term" value="F:metal ion binding"/>
    <property type="evidence" value="ECO:0007669"/>
    <property type="project" value="UniProtKB-KW"/>
</dbReference>
<accession>A0A2H0BIS2</accession>
<evidence type="ECO:0000256" key="7">
    <source>
        <dbReference type="ARBA" id="ARBA00022763"/>
    </source>
</evidence>
<dbReference type="Proteomes" id="UP000229847">
    <property type="component" value="Unassembled WGS sequence"/>
</dbReference>
<reference evidence="13 14" key="1">
    <citation type="submission" date="2017-09" db="EMBL/GenBank/DDBJ databases">
        <title>Depth-based differentiation of microbial function through sediment-hosted aquifers and enrichment of novel symbionts in the deep terrestrial subsurface.</title>
        <authorList>
            <person name="Probst A.J."/>
            <person name="Ladd B."/>
            <person name="Jarett J.K."/>
            <person name="Geller-Mcgrath D.E."/>
            <person name="Sieber C.M."/>
            <person name="Emerson J.B."/>
            <person name="Anantharaman K."/>
            <person name="Thomas B.C."/>
            <person name="Malmstrom R."/>
            <person name="Stieglmeier M."/>
            <person name="Klingl A."/>
            <person name="Woyke T."/>
            <person name="Ryan C.M."/>
            <person name="Banfield J.F."/>
        </authorList>
    </citation>
    <scope>NUCLEOTIDE SEQUENCE [LARGE SCALE GENOMIC DNA]</scope>
    <source>
        <strain evidence="13">CG22_combo_CG10-13_8_21_14_all_39_10</strain>
    </source>
</reference>
<dbReference type="GO" id="GO:0006281">
    <property type="term" value="P:DNA repair"/>
    <property type="evidence" value="ECO:0007669"/>
    <property type="project" value="UniProtKB-KW"/>
</dbReference>
<dbReference type="PANTHER" id="PTHR33693:SF1">
    <property type="entry name" value="TYPE-4 URACIL-DNA GLYCOSYLASE"/>
    <property type="match status" value="1"/>
</dbReference>
<evidence type="ECO:0000256" key="4">
    <source>
        <dbReference type="ARBA" id="ARBA00019403"/>
    </source>
</evidence>
<sequence>MDKALELRKIKEDMENDRNLPLIAKPEDVIPGDGNADSEIVFIGEAGGYHESIQRKPFVGNAGMLLNRLLASIHLPRGSVYITNMVKTRPPENRDPLPEELEAYSRYLDRELEVIKPKVVVTLGRFSMAKFLPNARISGVHGKKFEVNWNGKNILVVPMYHPAAALRNGAVMEQIKNDFLKIPEYLKEAENKEREVKTEQTQLF</sequence>
<proteinExistence type="inferred from homology"/>
<comment type="similarity">
    <text evidence="2">Belongs to the uracil-DNA glycosylase (UDG) superfamily. Type 4 (UDGa) family.</text>
</comment>
<dbReference type="SMART" id="SM00987">
    <property type="entry name" value="UreE_C"/>
    <property type="match status" value="1"/>
</dbReference>
<dbReference type="NCBIfam" id="TIGR00758">
    <property type="entry name" value="UDG_fam4"/>
    <property type="match status" value="1"/>
</dbReference>
<dbReference type="EC" id="3.2.2.27" evidence="3"/>
<evidence type="ECO:0000256" key="8">
    <source>
        <dbReference type="ARBA" id="ARBA00022801"/>
    </source>
</evidence>
<dbReference type="PANTHER" id="PTHR33693">
    <property type="entry name" value="TYPE-5 URACIL-DNA GLYCOSYLASE"/>
    <property type="match status" value="1"/>
</dbReference>
<dbReference type="InterPro" id="IPR051536">
    <property type="entry name" value="UDG_Type-4/5"/>
</dbReference>
<evidence type="ECO:0000256" key="10">
    <source>
        <dbReference type="ARBA" id="ARBA00023014"/>
    </source>
</evidence>
<evidence type="ECO:0000256" key="1">
    <source>
        <dbReference type="ARBA" id="ARBA00001400"/>
    </source>
</evidence>
<gene>
    <name evidence="13" type="ORF">COX03_02690</name>
</gene>
<evidence type="ECO:0000256" key="5">
    <source>
        <dbReference type="ARBA" id="ARBA00022485"/>
    </source>
</evidence>
<keyword evidence="10" id="KW-0411">Iron-sulfur</keyword>
<evidence type="ECO:0000256" key="2">
    <source>
        <dbReference type="ARBA" id="ARBA00006521"/>
    </source>
</evidence>
<dbReference type="SMART" id="SM00986">
    <property type="entry name" value="UDG"/>
    <property type="match status" value="1"/>
</dbReference>
<dbReference type="Gene3D" id="3.40.470.10">
    <property type="entry name" value="Uracil-DNA glycosylase-like domain"/>
    <property type="match status" value="1"/>
</dbReference>
<evidence type="ECO:0000313" key="13">
    <source>
        <dbReference type="EMBL" id="PIP57514.1"/>
    </source>
</evidence>
<evidence type="ECO:0000256" key="3">
    <source>
        <dbReference type="ARBA" id="ARBA00012030"/>
    </source>
</evidence>
<dbReference type="AlphaFoldDB" id="A0A2H0BIS2"/>
<keyword evidence="11" id="KW-0234">DNA repair</keyword>
<name>A0A2H0BIS2_9BACT</name>
<dbReference type="InterPro" id="IPR005122">
    <property type="entry name" value="Uracil-DNA_glycosylase-like"/>
</dbReference>